<evidence type="ECO:0000256" key="2">
    <source>
        <dbReference type="ARBA" id="ARBA00022553"/>
    </source>
</evidence>
<name>A0A366MUW9_9BACT</name>
<dbReference type="FunFam" id="1.10.3210.10:FF:000018">
    <property type="entry name" value="Two-component system response regulator"/>
    <property type="match status" value="1"/>
</dbReference>
<dbReference type="Gene3D" id="1.10.3210.10">
    <property type="entry name" value="Hypothetical protein af1432"/>
    <property type="match status" value="1"/>
</dbReference>
<dbReference type="Proteomes" id="UP000252669">
    <property type="component" value="Unassembled WGS sequence"/>
</dbReference>
<comment type="subcellular location">
    <subcellularLocation>
        <location evidence="1">Membrane</location>
    </subcellularLocation>
</comment>
<dbReference type="InterPro" id="IPR037522">
    <property type="entry name" value="HD_GYP_dom"/>
</dbReference>
<dbReference type="SUPFAM" id="SSF103190">
    <property type="entry name" value="Sensory domain-like"/>
    <property type="match status" value="1"/>
</dbReference>
<dbReference type="GO" id="GO:0005524">
    <property type="term" value="F:ATP binding"/>
    <property type="evidence" value="ECO:0007669"/>
    <property type="project" value="UniProtKB-KW"/>
</dbReference>
<dbReference type="InterPro" id="IPR029151">
    <property type="entry name" value="Sensor-like_sf"/>
</dbReference>
<dbReference type="SMART" id="SM00471">
    <property type="entry name" value="HDc"/>
    <property type="match status" value="1"/>
</dbReference>
<evidence type="ECO:0000256" key="5">
    <source>
        <dbReference type="ARBA" id="ARBA00022777"/>
    </source>
</evidence>
<evidence type="ECO:0000256" key="3">
    <source>
        <dbReference type="ARBA" id="ARBA00022679"/>
    </source>
</evidence>
<gene>
    <name evidence="13" type="ORF">CRU91_04740</name>
</gene>
<feature type="domain" description="HD-GYP" evidence="12">
    <location>
        <begin position="450"/>
        <end position="647"/>
    </location>
</feature>
<dbReference type="InterPro" id="IPR000700">
    <property type="entry name" value="PAS-assoc_C"/>
</dbReference>
<dbReference type="Pfam" id="PF08447">
    <property type="entry name" value="PAS_3"/>
    <property type="match status" value="1"/>
</dbReference>
<dbReference type="OrthoDB" id="9781223at2"/>
<keyword evidence="8" id="KW-0902">Two-component regulatory system</keyword>
<keyword evidence="9" id="KW-1133">Transmembrane helix</keyword>
<evidence type="ECO:0000256" key="1">
    <source>
        <dbReference type="ARBA" id="ARBA00004370"/>
    </source>
</evidence>
<evidence type="ECO:0000256" key="7">
    <source>
        <dbReference type="ARBA" id="ARBA00022840"/>
    </source>
</evidence>
<reference evidence="13 14" key="1">
    <citation type="submission" date="2017-10" db="EMBL/GenBank/DDBJ databases">
        <title>Genomics of the genus Arcobacter.</title>
        <authorList>
            <person name="Perez-Cataluna A."/>
            <person name="Figueras M.J."/>
        </authorList>
    </citation>
    <scope>NUCLEOTIDE SEQUENCE [LARGE SCALE GENOMIC DNA]</scope>
    <source>
        <strain evidence="13 14">CECT 9230</strain>
    </source>
</reference>
<dbReference type="PROSITE" id="PS51832">
    <property type="entry name" value="HD_GYP"/>
    <property type="match status" value="1"/>
</dbReference>
<feature type="transmembrane region" description="Helical" evidence="9">
    <location>
        <begin position="288"/>
        <end position="307"/>
    </location>
</feature>
<dbReference type="PANTHER" id="PTHR45228">
    <property type="entry name" value="CYCLIC DI-GMP PHOSPHODIESTERASE TM_0186-RELATED"/>
    <property type="match status" value="1"/>
</dbReference>
<dbReference type="Pfam" id="PF14827">
    <property type="entry name" value="dCache_3"/>
    <property type="match status" value="1"/>
</dbReference>
<dbReference type="EMBL" id="PDKB01000006">
    <property type="protein sequence ID" value="RBQ29394.1"/>
    <property type="molecule type" value="Genomic_DNA"/>
</dbReference>
<dbReference type="AlphaFoldDB" id="A0A366MUW9"/>
<dbReference type="RefSeq" id="WP_113893904.1">
    <property type="nucleotide sequence ID" value="NZ_JANJGA010000006.1"/>
</dbReference>
<organism evidence="13 14">
    <name type="scientific">Aliarcobacter vitoriensis</name>
    <dbReference type="NCBI Taxonomy" id="2011099"/>
    <lineage>
        <taxon>Bacteria</taxon>
        <taxon>Pseudomonadati</taxon>
        <taxon>Campylobacterota</taxon>
        <taxon>Epsilonproteobacteria</taxon>
        <taxon>Campylobacterales</taxon>
        <taxon>Arcobacteraceae</taxon>
        <taxon>Aliarcobacter</taxon>
    </lineage>
</organism>
<feature type="domain" description="PAC" evidence="11">
    <location>
        <begin position="404"/>
        <end position="456"/>
    </location>
</feature>
<dbReference type="GO" id="GO:0016301">
    <property type="term" value="F:kinase activity"/>
    <property type="evidence" value="ECO:0007669"/>
    <property type="project" value="UniProtKB-KW"/>
</dbReference>
<dbReference type="GO" id="GO:0009214">
    <property type="term" value="P:cyclic nucleotide catabolic process"/>
    <property type="evidence" value="ECO:0007669"/>
    <property type="project" value="UniProtKB-ARBA"/>
</dbReference>
<dbReference type="InterPro" id="IPR035965">
    <property type="entry name" value="PAS-like_dom_sf"/>
</dbReference>
<dbReference type="CDD" id="cd18773">
    <property type="entry name" value="PDC1_HK_sensor"/>
    <property type="match status" value="1"/>
</dbReference>
<evidence type="ECO:0000259" key="10">
    <source>
        <dbReference type="PROSITE" id="PS50112"/>
    </source>
</evidence>
<evidence type="ECO:0000256" key="8">
    <source>
        <dbReference type="ARBA" id="ARBA00023012"/>
    </source>
</evidence>
<proteinExistence type="predicted"/>
<dbReference type="CDD" id="cd00130">
    <property type="entry name" value="PAS"/>
    <property type="match status" value="1"/>
</dbReference>
<dbReference type="NCBIfam" id="TIGR00229">
    <property type="entry name" value="sensory_box"/>
    <property type="match status" value="1"/>
</dbReference>
<dbReference type="PANTHER" id="PTHR45228:SF9">
    <property type="entry name" value="3'3'-CGAMP-SPECIFIC PHOSPHODIESTERASE 2"/>
    <property type="match status" value="1"/>
</dbReference>
<dbReference type="CDD" id="cd00077">
    <property type="entry name" value="HDc"/>
    <property type="match status" value="1"/>
</dbReference>
<dbReference type="PROSITE" id="PS50113">
    <property type="entry name" value="PAC"/>
    <property type="match status" value="1"/>
</dbReference>
<evidence type="ECO:0000313" key="14">
    <source>
        <dbReference type="Proteomes" id="UP000252669"/>
    </source>
</evidence>
<dbReference type="SMART" id="SM00086">
    <property type="entry name" value="PAC"/>
    <property type="match status" value="1"/>
</dbReference>
<evidence type="ECO:0000256" key="6">
    <source>
        <dbReference type="ARBA" id="ARBA00022801"/>
    </source>
</evidence>
<keyword evidence="9" id="KW-0472">Membrane</keyword>
<dbReference type="SUPFAM" id="SSF109604">
    <property type="entry name" value="HD-domain/PDEase-like"/>
    <property type="match status" value="1"/>
</dbReference>
<evidence type="ECO:0000259" key="12">
    <source>
        <dbReference type="PROSITE" id="PS51832"/>
    </source>
</evidence>
<dbReference type="PROSITE" id="PS50112">
    <property type="entry name" value="PAS"/>
    <property type="match status" value="1"/>
</dbReference>
<keyword evidence="4" id="KW-0547">Nucleotide-binding</keyword>
<dbReference type="GO" id="GO:0004112">
    <property type="term" value="F:cyclic-nucleotide phosphodiesterase activity"/>
    <property type="evidence" value="ECO:0007669"/>
    <property type="project" value="UniProtKB-ARBA"/>
</dbReference>
<dbReference type="InterPro" id="IPR003607">
    <property type="entry name" value="HD/PDEase_dom"/>
</dbReference>
<keyword evidence="6" id="KW-0378">Hydrolase</keyword>
<evidence type="ECO:0000259" key="11">
    <source>
        <dbReference type="PROSITE" id="PS50113"/>
    </source>
</evidence>
<dbReference type="Pfam" id="PF13487">
    <property type="entry name" value="HD_5"/>
    <property type="match status" value="1"/>
</dbReference>
<dbReference type="Gene3D" id="3.30.450.20">
    <property type="entry name" value="PAS domain"/>
    <property type="match status" value="1"/>
</dbReference>
<protein>
    <submittedName>
        <fullName evidence="13">Response regulator receiver protein</fullName>
    </submittedName>
</protein>
<dbReference type="GO" id="GO:0000160">
    <property type="term" value="P:phosphorelay signal transduction system"/>
    <property type="evidence" value="ECO:0007669"/>
    <property type="project" value="UniProtKB-KW"/>
</dbReference>
<sequence>MKKILYFSTIFISLLFFSHFFYYLPNINNLTVNTYLEKSKLMREMFLEEVKKEQEKTTIFTYLIGQDSRIIESLKTNQTENLNYDIVMDFLHNNGDYKDIWFQIISKEGNVVYRSWSKTKNDNILSFREDLKELVKNPKPTQSITSGISDLVFVTTQPVYDRTGVFIGFIELISHFNSVANTLKDNKIEPLFILSEEKSAIITEPFTKIFLGNNYIANLNASKDILNLVQEHKINNFIEIENFISISQYLATNIEIKDVEGKSLGLFLMFLDKKNIDYSNISNFQTQYLTFIIFSMIIYAFIFLYLLKVSYTKELKAEVSKKTQKIDDQQRKLKSLITIYDKNVIFSKTDLQGFITHASSAFCDISGYTKEELIGKPHNIVRHPDMPKEFFKDMWKNLKEEKRVTVEIKNLRKDGSYYWVIADLEPEYDEKGTHIGYFSVREDITANKEIEELQRDIIFTMGSIAEVKSKETSEHVKRVAKYSRVLANALGLSEKDIKMLELASPMHDIGKIAIPDEILHKPAKLTFEEFEIMKTHAQKGYEMLHISNRPLFKVASQIALTHHEKYDGTGYPNGLKGEDIPIFGRITAIVDVFDAIASDRCYKKAWEMPKVLEYIKSESGKQFDPKLVDLLFENIDKLLEIKELHKDG</sequence>
<comment type="caution">
    <text evidence="13">The sequence shown here is derived from an EMBL/GenBank/DDBJ whole genome shotgun (WGS) entry which is preliminary data.</text>
</comment>
<keyword evidence="7" id="KW-0067">ATP-binding</keyword>
<dbReference type="InterPro" id="IPR029150">
    <property type="entry name" value="dCache_3"/>
</dbReference>
<evidence type="ECO:0000313" key="13">
    <source>
        <dbReference type="EMBL" id="RBQ29394.1"/>
    </source>
</evidence>
<dbReference type="InterPro" id="IPR001610">
    <property type="entry name" value="PAC"/>
</dbReference>
<keyword evidence="2" id="KW-0597">Phosphoprotein</keyword>
<feature type="domain" description="PAS" evidence="10">
    <location>
        <begin position="350"/>
        <end position="401"/>
    </location>
</feature>
<keyword evidence="14" id="KW-1185">Reference proteome</keyword>
<dbReference type="SUPFAM" id="SSF55785">
    <property type="entry name" value="PYP-like sensor domain (PAS domain)"/>
    <property type="match status" value="1"/>
</dbReference>
<keyword evidence="9" id="KW-0812">Transmembrane</keyword>
<accession>A0A366MUW9</accession>
<keyword evidence="3" id="KW-0808">Transferase</keyword>
<evidence type="ECO:0000256" key="9">
    <source>
        <dbReference type="SAM" id="Phobius"/>
    </source>
</evidence>
<dbReference type="GO" id="GO:0016020">
    <property type="term" value="C:membrane"/>
    <property type="evidence" value="ECO:0007669"/>
    <property type="project" value="UniProtKB-SubCell"/>
</dbReference>
<evidence type="ECO:0000256" key="4">
    <source>
        <dbReference type="ARBA" id="ARBA00022741"/>
    </source>
</evidence>
<feature type="transmembrane region" description="Helical" evidence="9">
    <location>
        <begin position="5"/>
        <end position="24"/>
    </location>
</feature>
<dbReference type="InterPro" id="IPR052020">
    <property type="entry name" value="Cyclic_di-GMP/3'3'-cGAMP_PDE"/>
</dbReference>
<keyword evidence="5" id="KW-0418">Kinase</keyword>
<dbReference type="InterPro" id="IPR000014">
    <property type="entry name" value="PAS"/>
</dbReference>
<dbReference type="InterPro" id="IPR013655">
    <property type="entry name" value="PAS_fold_3"/>
</dbReference>